<evidence type="ECO:0008006" key="3">
    <source>
        <dbReference type="Google" id="ProtNLM"/>
    </source>
</evidence>
<dbReference type="EMBL" id="JAUEPS010000053">
    <property type="protein sequence ID" value="KAK0444592.1"/>
    <property type="molecule type" value="Genomic_DNA"/>
</dbReference>
<dbReference type="Gene3D" id="3.80.10.10">
    <property type="entry name" value="Ribonuclease Inhibitor"/>
    <property type="match status" value="1"/>
</dbReference>
<organism evidence="1 2">
    <name type="scientific">Armillaria tabescens</name>
    <name type="common">Ringless honey mushroom</name>
    <name type="synonym">Agaricus tabescens</name>
    <dbReference type="NCBI Taxonomy" id="1929756"/>
    <lineage>
        <taxon>Eukaryota</taxon>
        <taxon>Fungi</taxon>
        <taxon>Dikarya</taxon>
        <taxon>Basidiomycota</taxon>
        <taxon>Agaricomycotina</taxon>
        <taxon>Agaricomycetes</taxon>
        <taxon>Agaricomycetidae</taxon>
        <taxon>Agaricales</taxon>
        <taxon>Marasmiineae</taxon>
        <taxon>Physalacriaceae</taxon>
        <taxon>Desarmillaria</taxon>
    </lineage>
</organism>
<evidence type="ECO:0000313" key="2">
    <source>
        <dbReference type="Proteomes" id="UP001175211"/>
    </source>
</evidence>
<dbReference type="AlphaFoldDB" id="A0AA39JKU4"/>
<dbReference type="InterPro" id="IPR032675">
    <property type="entry name" value="LRR_dom_sf"/>
</dbReference>
<evidence type="ECO:0000313" key="1">
    <source>
        <dbReference type="EMBL" id="KAK0444592.1"/>
    </source>
</evidence>
<keyword evidence="2" id="KW-1185">Reference proteome</keyword>
<dbReference type="RefSeq" id="XP_060325162.1">
    <property type="nucleotide sequence ID" value="XM_060474390.1"/>
</dbReference>
<sequence>MPSVIELSPCTGCDCPNHFLLTSLYHDTSPHSIDYASAKADVAHLKFSNEAPTEEEADTLRTIVSSCERRMDCIDEEESVLMKTILDMEQIIATSKQRMLALRQERLQIPAEILIWKSLLSPIRHVPPEVWIQIFRHTIEPSKSLQAAWGTPTTFANHGWDFHPPEDSLWAIEGVCSKWRNVLLNSPSVCSNFGVNANRYVRKLGRRMDRSGNHSLTITISTPKSRLVMMLHSFSRRIQYLRFNLPSRLLQSIPSLQLSLPSLHTLFLLSTDGNGIARRSDSFAFCPSLRNLACVDIIDPNTLASAASDVSIHIHMLERLVNLRFCQLIAPLSHNAVFPSLYRNYRRTTMEPLTVMPQIMDRLTLPQLLKLDIVCPFHSAEFDITFSAACGLIHRSLPPLTQLCFMRGYIDSADLLHIIRTTPTLEELKLSQLNRDAITPEIIAALTLNHSGDINMPRLHTIRLSNAEQVGLPQLVDMIRSRWILEEGCSDVTRLRSVEIIGDSSRLVHYTRIKYSLRSTFVDIDQWIRDGLRCEIYDTLISCDNW</sequence>
<comment type="caution">
    <text evidence="1">The sequence shown here is derived from an EMBL/GenBank/DDBJ whole genome shotgun (WGS) entry which is preliminary data.</text>
</comment>
<dbReference type="SUPFAM" id="SSF52047">
    <property type="entry name" value="RNI-like"/>
    <property type="match status" value="1"/>
</dbReference>
<protein>
    <recommendedName>
        <fullName evidence="3">F-box domain-containing protein</fullName>
    </recommendedName>
</protein>
<gene>
    <name evidence="1" type="ORF">EV420DRAFT_1573743</name>
</gene>
<dbReference type="Proteomes" id="UP001175211">
    <property type="component" value="Unassembled WGS sequence"/>
</dbReference>
<proteinExistence type="predicted"/>
<reference evidence="1" key="1">
    <citation type="submission" date="2023-06" db="EMBL/GenBank/DDBJ databases">
        <authorList>
            <consortium name="Lawrence Berkeley National Laboratory"/>
            <person name="Ahrendt S."/>
            <person name="Sahu N."/>
            <person name="Indic B."/>
            <person name="Wong-Bajracharya J."/>
            <person name="Merenyi Z."/>
            <person name="Ke H.-M."/>
            <person name="Monk M."/>
            <person name="Kocsube S."/>
            <person name="Drula E."/>
            <person name="Lipzen A."/>
            <person name="Balint B."/>
            <person name="Henrissat B."/>
            <person name="Andreopoulos B."/>
            <person name="Martin F.M."/>
            <person name="Harder C.B."/>
            <person name="Rigling D."/>
            <person name="Ford K.L."/>
            <person name="Foster G.D."/>
            <person name="Pangilinan J."/>
            <person name="Papanicolaou A."/>
            <person name="Barry K."/>
            <person name="LaButti K."/>
            <person name="Viragh M."/>
            <person name="Koriabine M."/>
            <person name="Yan M."/>
            <person name="Riley R."/>
            <person name="Champramary S."/>
            <person name="Plett K.L."/>
            <person name="Tsai I.J."/>
            <person name="Slot J."/>
            <person name="Sipos G."/>
            <person name="Plett J."/>
            <person name="Nagy L.G."/>
            <person name="Grigoriev I.V."/>
        </authorList>
    </citation>
    <scope>NUCLEOTIDE SEQUENCE</scope>
    <source>
        <strain evidence="1">CCBAS 213</strain>
    </source>
</reference>
<accession>A0AA39JKU4</accession>
<dbReference type="GeneID" id="85357938"/>
<name>A0AA39JKU4_ARMTA</name>